<dbReference type="AlphaFoldDB" id="A0A816QRZ8"/>
<proteinExistence type="predicted"/>
<evidence type="ECO:0000313" key="1">
    <source>
        <dbReference type="EMBL" id="CAF2063835.1"/>
    </source>
</evidence>
<name>A0A816QRZ8_BRANA</name>
<protein>
    <submittedName>
        <fullName evidence="1">(rape) hypothetical protein</fullName>
    </submittedName>
</protein>
<sequence>PKYFPSVPIIEAPLQPSHFDAGRATACRRRALQLPRPPLFFRISSSSRSRLSFAACKTCSGSKMSSISCFSGGSRLPFPLGSTAQRRHHHTSASPVPSGVRSMRLHFLLTTFPWLENPLRHPPSIPLQVQLQASASYVCKSGVRGAPHLTRILDLEACRGLSCLGSPCVSSIITVNWCVLKRVISLPTPLAPLSSSTPPPCRLNIASSLLGHHSSQFIRFFDRRRTSPFGLEMDHFHFAVGLTSPTRLQGPHLNLAVSQPTLMWGGLVALINLLKISGGFIGVFTETELHIRFHVSCFKSSLSYHLPVGSPGPSLPSFASFIRSVLPPILWRCSFISIIVLLSCGAVCSGPEDAAGFVSMSFRGADWMLTSQFKMTISLLSDHVGKATLTHSSTVLNSLSSSSFEDLSFLSYATVVYVFNQRGWTIPSIICNQAS</sequence>
<reference evidence="1" key="1">
    <citation type="submission" date="2021-01" db="EMBL/GenBank/DDBJ databases">
        <authorList>
            <consortium name="Genoscope - CEA"/>
            <person name="William W."/>
        </authorList>
    </citation>
    <scope>NUCLEOTIDE SEQUENCE</scope>
</reference>
<dbReference type="EMBL" id="HG994370">
    <property type="protein sequence ID" value="CAF2063835.1"/>
    <property type="molecule type" value="Genomic_DNA"/>
</dbReference>
<dbReference type="Proteomes" id="UP001295469">
    <property type="component" value="Chromosome C06"/>
</dbReference>
<organism evidence="1">
    <name type="scientific">Brassica napus</name>
    <name type="common">Rape</name>
    <dbReference type="NCBI Taxonomy" id="3708"/>
    <lineage>
        <taxon>Eukaryota</taxon>
        <taxon>Viridiplantae</taxon>
        <taxon>Streptophyta</taxon>
        <taxon>Embryophyta</taxon>
        <taxon>Tracheophyta</taxon>
        <taxon>Spermatophyta</taxon>
        <taxon>Magnoliopsida</taxon>
        <taxon>eudicotyledons</taxon>
        <taxon>Gunneridae</taxon>
        <taxon>Pentapetalae</taxon>
        <taxon>rosids</taxon>
        <taxon>malvids</taxon>
        <taxon>Brassicales</taxon>
        <taxon>Brassicaceae</taxon>
        <taxon>Brassiceae</taxon>
        <taxon>Brassica</taxon>
    </lineage>
</organism>
<gene>
    <name evidence="1" type="ORF">DARMORV10_C06P44540.1</name>
</gene>
<feature type="non-terminal residue" evidence="1">
    <location>
        <position position="1"/>
    </location>
</feature>
<accession>A0A816QRZ8</accession>